<evidence type="ECO:0000313" key="1">
    <source>
        <dbReference type="EMBL" id="ELZ98032.1"/>
    </source>
</evidence>
<name>M0IPU6_9EURY</name>
<dbReference type="Pfam" id="PF23434">
    <property type="entry name" value="DUF7120"/>
    <property type="match status" value="1"/>
</dbReference>
<proteinExistence type="predicted"/>
<dbReference type="Proteomes" id="UP000011550">
    <property type="component" value="Unassembled WGS sequence"/>
</dbReference>
<reference evidence="1 2" key="1">
    <citation type="journal article" date="2014" name="PLoS Genet.">
        <title>Phylogenetically driven sequencing of extremely halophilic archaea reveals strategies for static and dynamic osmo-response.</title>
        <authorList>
            <person name="Becker E.A."/>
            <person name="Seitzer P.M."/>
            <person name="Tritt A."/>
            <person name="Larsen D."/>
            <person name="Krusor M."/>
            <person name="Yao A.I."/>
            <person name="Wu D."/>
            <person name="Madern D."/>
            <person name="Eisen J.A."/>
            <person name="Darling A.E."/>
            <person name="Facciotti M.T."/>
        </authorList>
    </citation>
    <scope>NUCLEOTIDE SEQUENCE [LARGE SCALE GENOMIC DNA]</scope>
    <source>
        <strain evidence="1 2">ATCC BAA-1512</strain>
    </source>
</reference>
<dbReference type="InterPro" id="IPR055544">
    <property type="entry name" value="DUF7120"/>
</dbReference>
<sequence>MSSLYPYIDSFEAAATFIDAQNTHTRSLKYIEHEAVSMPVVEVNLPDELLVEFEQLVDEEFLSEEQAVEELLSMGMDAYGAPVDEEDAVQSDFVQSAQNNLFDTAGDPGGLDDDVL</sequence>
<gene>
    <name evidence="1" type="ORF">C440_02253</name>
</gene>
<organism evidence="1 2">
    <name type="scientific">Haloferax mucosum ATCC BAA-1512</name>
    <dbReference type="NCBI Taxonomy" id="662479"/>
    <lineage>
        <taxon>Archaea</taxon>
        <taxon>Methanobacteriati</taxon>
        <taxon>Methanobacteriota</taxon>
        <taxon>Stenosarchaea group</taxon>
        <taxon>Halobacteria</taxon>
        <taxon>Halobacteriales</taxon>
        <taxon>Haloferacaceae</taxon>
        <taxon>Haloferax</taxon>
    </lineage>
</organism>
<dbReference type="AlphaFoldDB" id="M0IPU6"/>
<keyword evidence="2" id="KW-1185">Reference proteome</keyword>
<dbReference type="PATRIC" id="fig|662479.7.peg.464"/>
<dbReference type="EMBL" id="AOLN01000004">
    <property type="protein sequence ID" value="ELZ98032.1"/>
    <property type="molecule type" value="Genomic_DNA"/>
</dbReference>
<comment type="caution">
    <text evidence="1">The sequence shown here is derived from an EMBL/GenBank/DDBJ whole genome shotgun (WGS) entry which is preliminary data.</text>
</comment>
<accession>M0IPU6</accession>
<evidence type="ECO:0000313" key="2">
    <source>
        <dbReference type="Proteomes" id="UP000011550"/>
    </source>
</evidence>
<protein>
    <submittedName>
        <fullName evidence="1">Uncharacterized protein</fullName>
    </submittedName>
</protein>